<dbReference type="eggNOG" id="COG0702">
    <property type="taxonomic scope" value="Bacteria"/>
</dbReference>
<dbReference type="EMBL" id="CP001967">
    <property type="protein sequence ID" value="ADG80854.1"/>
    <property type="molecule type" value="Genomic_DNA"/>
</dbReference>
<gene>
    <name evidence="2" type="ordered locus">Tpau_4288</name>
</gene>
<dbReference type="Gene3D" id="3.40.50.720">
    <property type="entry name" value="NAD(P)-binding Rossmann-like Domain"/>
    <property type="match status" value="1"/>
</dbReference>
<geneLocation type="plasmid" evidence="2 3">
    <name>pTpau01</name>
</geneLocation>
<dbReference type="InterPro" id="IPR016040">
    <property type="entry name" value="NAD(P)-bd_dom"/>
</dbReference>
<name>D5UZ07_TSUPD</name>
<protein>
    <submittedName>
        <fullName evidence="2">NAD-dependent epimerase/dehydratase</fullName>
    </submittedName>
</protein>
<dbReference type="HOGENOM" id="CLU_007383_6_5_11"/>
<dbReference type="Proteomes" id="UP000001213">
    <property type="component" value="Plasmid pTpau01"/>
</dbReference>
<dbReference type="Pfam" id="PF13460">
    <property type="entry name" value="NAD_binding_10"/>
    <property type="match status" value="1"/>
</dbReference>
<dbReference type="PANTHER" id="PTHR12126:SF11">
    <property type="entry name" value="NADH DEHYDROGENASE [UBIQUINONE] 1 ALPHA SUBCOMPLEX SUBUNIT 9, MITOCHONDRIAL"/>
    <property type="match status" value="1"/>
</dbReference>
<evidence type="ECO:0000313" key="3">
    <source>
        <dbReference type="Proteomes" id="UP000001213"/>
    </source>
</evidence>
<dbReference type="InterPro" id="IPR051207">
    <property type="entry name" value="ComplexI_NDUFA9_subunit"/>
</dbReference>
<reference evidence="2 3" key="2">
    <citation type="journal article" date="2011" name="Stand. Genomic Sci.">
        <title>Complete genome sequence of Tsukamurella paurometabola type strain (no. 33).</title>
        <authorList>
            <person name="Munk A.C."/>
            <person name="Lapidus A."/>
            <person name="Lucas S."/>
            <person name="Nolan M."/>
            <person name="Tice H."/>
            <person name="Cheng J.F."/>
            <person name="Del Rio T.G."/>
            <person name="Goodwin L."/>
            <person name="Pitluck S."/>
            <person name="Liolios K."/>
            <person name="Huntemann M."/>
            <person name="Ivanova N."/>
            <person name="Mavromatis K."/>
            <person name="Mikhailova N."/>
            <person name="Pati A."/>
            <person name="Chen A."/>
            <person name="Palaniappan K."/>
            <person name="Tapia R."/>
            <person name="Han C."/>
            <person name="Land M."/>
            <person name="Hauser L."/>
            <person name="Chang Y.J."/>
            <person name="Jeffries C.D."/>
            <person name="Brettin T."/>
            <person name="Yasawong M."/>
            <person name="Brambilla E.M."/>
            <person name="Rohde M."/>
            <person name="Sikorski J."/>
            <person name="Goker M."/>
            <person name="Detter J.C."/>
            <person name="Woyke T."/>
            <person name="Bristow J."/>
            <person name="Eisen J.A."/>
            <person name="Markowitz V."/>
            <person name="Hugenholtz P."/>
            <person name="Kyrpides N.C."/>
            <person name="Klenk H.P."/>
        </authorList>
    </citation>
    <scope>NUCLEOTIDE SEQUENCE [LARGE SCALE GENOMIC DNA]</scope>
    <source>
        <strain evidence="3">ATCC 8368 / DSM 20162 / CCUG 35730 / CIP 100753 / JCM 10117 / KCTC 9821 / NBRC 16120 / NCIMB 702349 / NCTC 13040</strain>
        <plasmid evidence="2">pTpau01</plasmid>
    </source>
</reference>
<dbReference type="AlphaFoldDB" id="D5UZ07"/>
<organism evidence="2 3">
    <name type="scientific">Tsukamurella paurometabola (strain ATCC 8368 / DSM 20162 / CCUG 35730 / CIP 100753 / JCM 10117 / KCTC 9821 / NBRC 16120 / NCIMB 702349 / NCTC 13040)</name>
    <name type="common">Corynebacterium paurometabolum</name>
    <dbReference type="NCBI Taxonomy" id="521096"/>
    <lineage>
        <taxon>Bacteria</taxon>
        <taxon>Bacillati</taxon>
        <taxon>Actinomycetota</taxon>
        <taxon>Actinomycetes</taxon>
        <taxon>Mycobacteriales</taxon>
        <taxon>Tsukamurellaceae</taxon>
        <taxon>Tsukamurella</taxon>
    </lineage>
</organism>
<dbReference type="GO" id="GO:0044877">
    <property type="term" value="F:protein-containing complex binding"/>
    <property type="evidence" value="ECO:0007669"/>
    <property type="project" value="TreeGrafter"/>
</dbReference>
<accession>D5UZ07</accession>
<keyword evidence="2" id="KW-0614">Plasmid</keyword>
<dbReference type="RefSeq" id="WP_013128836.1">
    <property type="nucleotide sequence ID" value="NC_014159.1"/>
</dbReference>
<evidence type="ECO:0000259" key="1">
    <source>
        <dbReference type="Pfam" id="PF13460"/>
    </source>
</evidence>
<sequence length="326" mass="35233">MRILVVGASGYIASRTIPLLLEAGHEVVAAARTPAKLDRFWWREQVTARPLDVLDDESVRSALTKDLDALIYLVHGMAGDAFQDTDRQAATAVRAAADTVGIDRLVYVSGIIPDTAGDDLSDHLQSRLEVEQILNQTHGTTITLRAAMIIGAGSTSYSLMSQLARRLPVTVLPDWMNHLVEPLAVADLVAAITGALTAPSAGSNRYFDIGGGEQLPYPDLIARYLAANNLERPSIRVPLVPQTLVGQIAARVADVPNPTVRALIESLSKDMVATDRRWIGELVGPSYTPTTIAEGLRRAEQPIDYLTAPSQRDSLQALPGGPYWTR</sequence>
<dbReference type="KEGG" id="tpr:Tpau_4288"/>
<proteinExistence type="predicted"/>
<dbReference type="PANTHER" id="PTHR12126">
    <property type="entry name" value="NADH-UBIQUINONE OXIDOREDUCTASE 39 KDA SUBUNIT-RELATED"/>
    <property type="match status" value="1"/>
</dbReference>
<dbReference type="SUPFAM" id="SSF51735">
    <property type="entry name" value="NAD(P)-binding Rossmann-fold domains"/>
    <property type="match status" value="1"/>
</dbReference>
<dbReference type="InterPro" id="IPR036291">
    <property type="entry name" value="NAD(P)-bd_dom_sf"/>
</dbReference>
<keyword evidence="3" id="KW-1185">Reference proteome</keyword>
<reference evidence="3" key="1">
    <citation type="submission" date="2010-03" db="EMBL/GenBank/DDBJ databases">
        <title>The complete plasmid of Tsukamurella paurometabola DSM 20162.</title>
        <authorList>
            <consortium name="US DOE Joint Genome Institute (JGI-PGF)"/>
            <person name="Lucas S."/>
            <person name="Copeland A."/>
            <person name="Lapidus A."/>
            <person name="Glavina del Rio T."/>
            <person name="Dalin E."/>
            <person name="Tice H."/>
            <person name="Bruce D."/>
            <person name="Goodwin L."/>
            <person name="Pitluck S."/>
            <person name="Kyrpides N."/>
            <person name="Mavromatis K."/>
            <person name="Ivanova N."/>
            <person name="Mikhailova N."/>
            <person name="Munk A.C."/>
            <person name="Brettin T."/>
            <person name="Detter J.C."/>
            <person name="Tapia R."/>
            <person name="Han C."/>
            <person name="Larimer F."/>
            <person name="Land M."/>
            <person name="Hauser L."/>
            <person name="Markowitz V."/>
            <person name="Cheng J.-F."/>
            <person name="Hugenholtz P."/>
            <person name="Woyke T."/>
            <person name="Wu D."/>
            <person name="Jando M."/>
            <person name="Brambilla E."/>
            <person name="Klenk H.-P."/>
            <person name="Eisen J.A."/>
        </authorList>
    </citation>
    <scope>NUCLEOTIDE SEQUENCE [LARGE SCALE GENOMIC DNA]</scope>
    <source>
        <strain evidence="3">ATCC 8368 / DSM 20162 / CCUG 35730 / CIP 100753 / JCM 10117 / KCTC 9821 / NBRC 16120 / NCIMB 702349 / NCTC 13040</strain>
        <plasmid evidence="3">pTpau01</plasmid>
    </source>
</reference>
<evidence type="ECO:0000313" key="2">
    <source>
        <dbReference type="EMBL" id="ADG80854.1"/>
    </source>
</evidence>
<feature type="domain" description="NAD(P)-binding" evidence="1">
    <location>
        <begin position="7"/>
        <end position="114"/>
    </location>
</feature>